<dbReference type="EMBL" id="KV454211">
    <property type="protein sequence ID" value="ODQ59158.1"/>
    <property type="molecule type" value="Genomic_DNA"/>
</dbReference>
<dbReference type="PANTHER" id="PTHR45735:SF2">
    <property type="entry name" value="CLEAVAGE STIMULATION FACTOR SUBUNIT 2"/>
    <property type="match status" value="1"/>
</dbReference>
<dbReference type="Pfam" id="PF14327">
    <property type="entry name" value="CSTF2_hinge"/>
    <property type="match status" value="1"/>
</dbReference>
<dbReference type="AlphaFoldDB" id="A0A1E3P1F0"/>
<evidence type="ECO:0000259" key="5">
    <source>
        <dbReference type="PROSITE" id="PS50102"/>
    </source>
</evidence>
<dbReference type="GO" id="GO:0005847">
    <property type="term" value="C:mRNA cleavage and polyadenylation specificity factor complex"/>
    <property type="evidence" value="ECO:0007669"/>
    <property type="project" value="TreeGrafter"/>
</dbReference>
<feature type="domain" description="RRM" evidence="5">
    <location>
        <begin position="8"/>
        <end position="86"/>
    </location>
</feature>
<evidence type="ECO:0000256" key="3">
    <source>
        <dbReference type="PROSITE-ProRule" id="PRU00176"/>
    </source>
</evidence>
<dbReference type="Proteomes" id="UP000094112">
    <property type="component" value="Unassembled WGS sequence"/>
</dbReference>
<organism evidence="6 7">
    <name type="scientific">Wickerhamomyces anomalus (strain ATCC 58044 / CBS 1984 / NCYC 433 / NRRL Y-366-8)</name>
    <name type="common">Yeast</name>
    <name type="synonym">Hansenula anomala</name>
    <dbReference type="NCBI Taxonomy" id="683960"/>
    <lineage>
        <taxon>Eukaryota</taxon>
        <taxon>Fungi</taxon>
        <taxon>Dikarya</taxon>
        <taxon>Ascomycota</taxon>
        <taxon>Saccharomycotina</taxon>
        <taxon>Saccharomycetes</taxon>
        <taxon>Phaffomycetales</taxon>
        <taxon>Wickerhamomycetaceae</taxon>
        <taxon>Wickerhamomyces</taxon>
    </lineage>
</organism>
<evidence type="ECO:0000256" key="2">
    <source>
        <dbReference type="ARBA" id="ARBA00023242"/>
    </source>
</evidence>
<dbReference type="CDD" id="cd12398">
    <property type="entry name" value="RRM_CSTF2_RNA15_like"/>
    <property type="match status" value="1"/>
</dbReference>
<dbReference type="GO" id="GO:0003729">
    <property type="term" value="F:mRNA binding"/>
    <property type="evidence" value="ECO:0007669"/>
    <property type="project" value="EnsemblFungi"/>
</dbReference>
<evidence type="ECO:0000256" key="4">
    <source>
        <dbReference type="SAM" id="MobiDB-lite"/>
    </source>
</evidence>
<dbReference type="GO" id="GO:0005848">
    <property type="term" value="C:mRNA cleavage stimulating factor complex"/>
    <property type="evidence" value="ECO:0007669"/>
    <property type="project" value="EnsemblFungi"/>
</dbReference>
<keyword evidence="3" id="KW-0694">RNA-binding</keyword>
<dbReference type="GeneID" id="30202179"/>
<accession>A0A1E3P1F0</accession>
<dbReference type="PROSITE" id="PS50102">
    <property type="entry name" value="RRM"/>
    <property type="match status" value="1"/>
</dbReference>
<dbReference type="Pfam" id="PF00076">
    <property type="entry name" value="RRM_1"/>
    <property type="match status" value="1"/>
</dbReference>
<evidence type="ECO:0000313" key="7">
    <source>
        <dbReference type="Proteomes" id="UP000094112"/>
    </source>
</evidence>
<dbReference type="InterPro" id="IPR026896">
    <property type="entry name" value="CSTF_C"/>
</dbReference>
<keyword evidence="7" id="KW-1185">Reference proteome</keyword>
<dbReference type="SUPFAM" id="SSF54928">
    <property type="entry name" value="RNA-binding domain, RBD"/>
    <property type="match status" value="1"/>
</dbReference>
<keyword evidence="2" id="KW-0539">Nucleus</keyword>
<dbReference type="PANTHER" id="PTHR45735">
    <property type="entry name" value="CLEAVAGE STIMULATION FACTOR SUBUNIT 2"/>
    <property type="match status" value="1"/>
</dbReference>
<comment type="subcellular location">
    <subcellularLocation>
        <location evidence="1">Nucleus</location>
    </subcellularLocation>
</comment>
<evidence type="ECO:0000256" key="1">
    <source>
        <dbReference type="ARBA" id="ARBA00004123"/>
    </source>
</evidence>
<dbReference type="InterPro" id="IPR012677">
    <property type="entry name" value="Nucleotide-bd_a/b_plait_sf"/>
</dbReference>
<dbReference type="GO" id="GO:0031124">
    <property type="term" value="P:mRNA 3'-end processing"/>
    <property type="evidence" value="ECO:0007669"/>
    <property type="project" value="EnsemblFungi"/>
</dbReference>
<proteinExistence type="predicted"/>
<evidence type="ECO:0000313" key="6">
    <source>
        <dbReference type="EMBL" id="ODQ59158.1"/>
    </source>
</evidence>
<dbReference type="OrthoDB" id="15688at2759"/>
<sequence length="261" mass="28657">MSEKVPGKVIYIGSIPYDQTEEQVLDIAKSIGPVVNLKMMFDKETGKSKGFAFVEYKDVETASSAVRNLNNYSIGNRSLKCDFSNENSLSGSNGTGNNSGKGNNRSEDTLPPLPPGRSLRPGESYSDAISQTLQSLDPTRLNNLIRDVKQMSQKNPILMEELLAQCPQLSYALVETLLITQKASPEDITQILLGSAIQENQTNGDVPQVQEEEQIDEEKLALIKQVLEISDQELAQLPEDQRASILQIKENAQNGVYGGLI</sequence>
<gene>
    <name evidence="6" type="ORF">WICANDRAFT_79685</name>
</gene>
<dbReference type="STRING" id="683960.A0A1E3P1F0"/>
<dbReference type="Gene3D" id="3.30.70.330">
    <property type="match status" value="1"/>
</dbReference>
<dbReference type="Pfam" id="PF14304">
    <property type="entry name" value="CSTF_C"/>
    <property type="match status" value="1"/>
</dbReference>
<dbReference type="Gene3D" id="1.25.40.630">
    <property type="match status" value="1"/>
</dbReference>
<protein>
    <recommendedName>
        <fullName evidence="5">RRM domain-containing protein</fullName>
    </recommendedName>
</protein>
<dbReference type="SMART" id="SM00360">
    <property type="entry name" value="RRM"/>
    <property type="match status" value="1"/>
</dbReference>
<dbReference type="InterPro" id="IPR038192">
    <property type="entry name" value="CSTF_C_sf"/>
</dbReference>
<feature type="region of interest" description="Disordered" evidence="4">
    <location>
        <begin position="89"/>
        <end position="125"/>
    </location>
</feature>
<reference evidence="6 7" key="1">
    <citation type="journal article" date="2016" name="Proc. Natl. Acad. Sci. U.S.A.">
        <title>Comparative genomics of biotechnologically important yeasts.</title>
        <authorList>
            <person name="Riley R."/>
            <person name="Haridas S."/>
            <person name="Wolfe K.H."/>
            <person name="Lopes M.R."/>
            <person name="Hittinger C.T."/>
            <person name="Goeker M."/>
            <person name="Salamov A.A."/>
            <person name="Wisecaver J.H."/>
            <person name="Long T.M."/>
            <person name="Calvey C.H."/>
            <person name="Aerts A.L."/>
            <person name="Barry K.W."/>
            <person name="Choi C."/>
            <person name="Clum A."/>
            <person name="Coughlan A.Y."/>
            <person name="Deshpande S."/>
            <person name="Douglass A.P."/>
            <person name="Hanson S.J."/>
            <person name="Klenk H.-P."/>
            <person name="LaButti K.M."/>
            <person name="Lapidus A."/>
            <person name="Lindquist E.A."/>
            <person name="Lipzen A.M."/>
            <person name="Meier-Kolthoff J.P."/>
            <person name="Ohm R.A."/>
            <person name="Otillar R.P."/>
            <person name="Pangilinan J.L."/>
            <person name="Peng Y."/>
            <person name="Rokas A."/>
            <person name="Rosa C.A."/>
            <person name="Scheuner C."/>
            <person name="Sibirny A.A."/>
            <person name="Slot J.C."/>
            <person name="Stielow J.B."/>
            <person name="Sun H."/>
            <person name="Kurtzman C.P."/>
            <person name="Blackwell M."/>
            <person name="Grigoriev I.V."/>
            <person name="Jeffries T.W."/>
        </authorList>
    </citation>
    <scope>NUCLEOTIDE SEQUENCE [LARGE SCALE GENOMIC DNA]</scope>
    <source>
        <strain evidence="7">ATCC 58044 / CBS 1984 / NCYC 433 / NRRL Y-366-8</strain>
    </source>
</reference>
<name>A0A1E3P1F0_WICAA</name>
<dbReference type="Gene3D" id="1.10.20.70">
    <property type="entry name" value="Transcription termination and cleavage factor, C-terminal domain"/>
    <property type="match status" value="1"/>
</dbReference>
<dbReference type="RefSeq" id="XP_019038365.1">
    <property type="nucleotide sequence ID" value="XM_019184933.1"/>
</dbReference>
<dbReference type="InterPro" id="IPR035979">
    <property type="entry name" value="RBD_domain_sf"/>
</dbReference>
<dbReference type="InterPro" id="IPR025742">
    <property type="entry name" value="CSTF2_hinge"/>
</dbReference>
<dbReference type="InterPro" id="IPR000504">
    <property type="entry name" value="RRM_dom"/>
</dbReference>